<feature type="region of interest" description="Disordered" evidence="1">
    <location>
        <begin position="1"/>
        <end position="34"/>
    </location>
</feature>
<protein>
    <recommendedName>
        <fullName evidence="2">KIB1-4 beta-propeller domain-containing protein</fullName>
    </recommendedName>
</protein>
<evidence type="ECO:0000256" key="1">
    <source>
        <dbReference type="SAM" id="MobiDB-lite"/>
    </source>
</evidence>
<dbReference type="InterPro" id="IPR005174">
    <property type="entry name" value="KIB1-4_b-propeller"/>
</dbReference>
<dbReference type="CDD" id="cd09917">
    <property type="entry name" value="F-box_SF"/>
    <property type="match status" value="1"/>
</dbReference>
<organism evidence="3 4">
    <name type="scientific">Panicum miliaceum</name>
    <name type="common">Proso millet</name>
    <name type="synonym">Broomcorn millet</name>
    <dbReference type="NCBI Taxonomy" id="4540"/>
    <lineage>
        <taxon>Eukaryota</taxon>
        <taxon>Viridiplantae</taxon>
        <taxon>Streptophyta</taxon>
        <taxon>Embryophyta</taxon>
        <taxon>Tracheophyta</taxon>
        <taxon>Spermatophyta</taxon>
        <taxon>Magnoliopsida</taxon>
        <taxon>Liliopsida</taxon>
        <taxon>Poales</taxon>
        <taxon>Poaceae</taxon>
        <taxon>PACMAD clade</taxon>
        <taxon>Panicoideae</taxon>
        <taxon>Panicodae</taxon>
        <taxon>Paniceae</taxon>
        <taxon>Panicinae</taxon>
        <taxon>Panicum</taxon>
        <taxon>Panicum sect. Panicum</taxon>
    </lineage>
</organism>
<accession>A0A3L6RLH8</accession>
<feature type="domain" description="KIB1-4 beta-propeller" evidence="2">
    <location>
        <begin position="127"/>
        <end position="388"/>
    </location>
</feature>
<dbReference type="PANTHER" id="PTHR33110">
    <property type="entry name" value="F-BOX/KELCH-REPEAT PROTEIN-RELATED"/>
    <property type="match status" value="1"/>
</dbReference>
<gene>
    <name evidence="3" type="ORF">C2845_PM13G22650</name>
</gene>
<evidence type="ECO:0000259" key="2">
    <source>
        <dbReference type="Pfam" id="PF03478"/>
    </source>
</evidence>
<keyword evidence="4" id="KW-1185">Reference proteome</keyword>
<reference evidence="4" key="1">
    <citation type="journal article" date="2019" name="Nat. Commun.">
        <title>The genome of broomcorn millet.</title>
        <authorList>
            <person name="Zou C."/>
            <person name="Miki D."/>
            <person name="Li D."/>
            <person name="Tang Q."/>
            <person name="Xiao L."/>
            <person name="Rajput S."/>
            <person name="Deng P."/>
            <person name="Jia W."/>
            <person name="Huang R."/>
            <person name="Zhang M."/>
            <person name="Sun Y."/>
            <person name="Hu J."/>
            <person name="Fu X."/>
            <person name="Schnable P.S."/>
            <person name="Li F."/>
            <person name="Zhang H."/>
            <person name="Feng B."/>
            <person name="Zhu X."/>
            <person name="Liu R."/>
            <person name="Schnable J.C."/>
            <person name="Zhu J.-K."/>
            <person name="Zhang H."/>
        </authorList>
    </citation>
    <scope>NUCLEOTIDE SEQUENCE [LARGE SCALE GENOMIC DNA]</scope>
</reference>
<evidence type="ECO:0000313" key="4">
    <source>
        <dbReference type="Proteomes" id="UP000275267"/>
    </source>
</evidence>
<evidence type="ECO:0000313" key="3">
    <source>
        <dbReference type="EMBL" id="RLN05419.1"/>
    </source>
</evidence>
<feature type="compositionally biased region" description="Basic residues" evidence="1">
    <location>
        <begin position="1"/>
        <end position="12"/>
    </location>
</feature>
<dbReference type="SUPFAM" id="SSF81383">
    <property type="entry name" value="F-box domain"/>
    <property type="match status" value="1"/>
</dbReference>
<dbReference type="OrthoDB" id="584591at2759"/>
<dbReference type="Pfam" id="PF03478">
    <property type="entry name" value="Beta-prop_KIB1-4"/>
    <property type="match status" value="1"/>
</dbReference>
<dbReference type="STRING" id="4540.A0A3L6RLH8"/>
<dbReference type="InterPro" id="IPR036047">
    <property type="entry name" value="F-box-like_dom_sf"/>
</dbReference>
<dbReference type="AlphaFoldDB" id="A0A3L6RLH8"/>
<dbReference type="EMBL" id="PQIB02000008">
    <property type="protein sequence ID" value="RLN05419.1"/>
    <property type="molecule type" value="Genomic_DNA"/>
</dbReference>
<sequence length="421" mass="46798">MAKRKTRSRRQQRLPDVDANSMPISGEHARRGQTCSEVPVKGAVSLPLHLVDGILWHLSALESARFADVCKSWADIASRRLADPAPHLFAFRSTAAHRRGEIIAVPLGGESASSSRHTRACATPAHRALQRVTRKTECLGATASGRLVLANSRRTVLFNSVTGTFRRIKKVPGLSYDSYAVNPMPVVPLGGDSFFHAGGSQVGIWRAEDDRWTVQHVDISPAESLRMAVLCGDSLYVMDNNGYVYKVEVPTLYTTEVAVRNLRYKYPTALADGIEKGYLVEAGGEVLFVWPLYTTSRVRGKRDFDPELFASDDDDGDREDDDYFFDDVTTLSGFDVYKLDMEEMQWVEEDQLAGDVALFVSRRSSFSVRASEKGCVSNCVYFVCDEGAGSTWGAFSLGERRMLFEHAIGAASYRERLCSWY</sequence>
<dbReference type="Proteomes" id="UP000275267">
    <property type="component" value="Unassembled WGS sequence"/>
</dbReference>
<name>A0A3L6RLH8_PANMI</name>
<comment type="caution">
    <text evidence="3">The sequence shown here is derived from an EMBL/GenBank/DDBJ whole genome shotgun (WGS) entry which is preliminary data.</text>
</comment>
<proteinExistence type="predicted"/>